<feature type="transmembrane region" description="Helical" evidence="5">
    <location>
        <begin position="167"/>
        <end position="187"/>
    </location>
</feature>
<dbReference type="EMBL" id="VSSQ01004654">
    <property type="protein sequence ID" value="MPM26123.1"/>
    <property type="molecule type" value="Genomic_DNA"/>
</dbReference>
<feature type="transmembrane region" description="Helical" evidence="5">
    <location>
        <begin position="262"/>
        <end position="280"/>
    </location>
</feature>
<dbReference type="PROSITE" id="PS50850">
    <property type="entry name" value="MFS"/>
    <property type="match status" value="1"/>
</dbReference>
<reference evidence="7" key="1">
    <citation type="submission" date="2019-08" db="EMBL/GenBank/DDBJ databases">
        <authorList>
            <person name="Kucharzyk K."/>
            <person name="Murdoch R.W."/>
            <person name="Higgins S."/>
            <person name="Loffler F."/>
        </authorList>
    </citation>
    <scope>NUCLEOTIDE SEQUENCE</scope>
</reference>
<dbReference type="GO" id="GO:0022857">
    <property type="term" value="F:transmembrane transporter activity"/>
    <property type="evidence" value="ECO:0007669"/>
    <property type="project" value="InterPro"/>
</dbReference>
<feature type="transmembrane region" description="Helical" evidence="5">
    <location>
        <begin position="49"/>
        <end position="68"/>
    </location>
</feature>
<evidence type="ECO:0000256" key="1">
    <source>
        <dbReference type="ARBA" id="ARBA00004141"/>
    </source>
</evidence>
<feature type="transmembrane region" description="Helical" evidence="5">
    <location>
        <begin position="287"/>
        <end position="306"/>
    </location>
</feature>
<comment type="subcellular location">
    <subcellularLocation>
        <location evidence="1">Membrane</location>
        <topology evidence="1">Multi-pass membrane protein</topology>
    </subcellularLocation>
</comment>
<dbReference type="GO" id="GO:0016020">
    <property type="term" value="C:membrane"/>
    <property type="evidence" value="ECO:0007669"/>
    <property type="project" value="UniProtKB-SubCell"/>
</dbReference>
<dbReference type="InterPro" id="IPR020846">
    <property type="entry name" value="MFS_dom"/>
</dbReference>
<feature type="domain" description="Major facilitator superfamily (MFS) profile" evidence="6">
    <location>
        <begin position="14"/>
        <end position="407"/>
    </location>
</feature>
<dbReference type="InterPro" id="IPR036259">
    <property type="entry name" value="MFS_trans_sf"/>
</dbReference>
<dbReference type="PANTHER" id="PTHR11662:SF399">
    <property type="entry name" value="FI19708P1-RELATED"/>
    <property type="match status" value="1"/>
</dbReference>
<evidence type="ECO:0000259" key="6">
    <source>
        <dbReference type="PROSITE" id="PS50850"/>
    </source>
</evidence>
<dbReference type="InterPro" id="IPR011701">
    <property type="entry name" value="MFS"/>
</dbReference>
<gene>
    <name evidence="7" type="primary">sauU_10</name>
    <name evidence="7" type="ORF">SDC9_72624</name>
</gene>
<evidence type="ECO:0000256" key="3">
    <source>
        <dbReference type="ARBA" id="ARBA00022989"/>
    </source>
</evidence>
<evidence type="ECO:0000256" key="5">
    <source>
        <dbReference type="SAM" id="Phobius"/>
    </source>
</evidence>
<keyword evidence="2 5" id="KW-0812">Transmembrane</keyword>
<feature type="transmembrane region" description="Helical" evidence="5">
    <location>
        <begin position="220"/>
        <end position="242"/>
    </location>
</feature>
<feature type="transmembrane region" description="Helical" evidence="5">
    <location>
        <begin position="377"/>
        <end position="397"/>
    </location>
</feature>
<feature type="transmembrane region" description="Helical" evidence="5">
    <location>
        <begin position="139"/>
        <end position="161"/>
    </location>
</feature>
<accession>A0A644YI11</accession>
<feature type="transmembrane region" description="Helical" evidence="5">
    <location>
        <begin position="80"/>
        <end position="99"/>
    </location>
</feature>
<feature type="transmembrane region" description="Helical" evidence="5">
    <location>
        <begin position="312"/>
        <end position="336"/>
    </location>
</feature>
<dbReference type="InterPro" id="IPR050382">
    <property type="entry name" value="MFS_Na/Anion_cotransporter"/>
</dbReference>
<dbReference type="CDD" id="cd17319">
    <property type="entry name" value="MFS_ExuT_GudP_like"/>
    <property type="match status" value="1"/>
</dbReference>
<dbReference type="Gene3D" id="1.20.1250.20">
    <property type="entry name" value="MFS general substrate transporter like domains"/>
    <property type="match status" value="2"/>
</dbReference>
<feature type="transmembrane region" description="Helical" evidence="5">
    <location>
        <begin position="348"/>
        <end position="371"/>
    </location>
</feature>
<organism evidence="7">
    <name type="scientific">bioreactor metagenome</name>
    <dbReference type="NCBI Taxonomy" id="1076179"/>
    <lineage>
        <taxon>unclassified sequences</taxon>
        <taxon>metagenomes</taxon>
        <taxon>ecological metagenomes</taxon>
    </lineage>
</organism>
<keyword evidence="4 5" id="KW-0472">Membrane</keyword>
<dbReference type="SUPFAM" id="SSF103473">
    <property type="entry name" value="MFS general substrate transporter"/>
    <property type="match status" value="1"/>
</dbReference>
<comment type="caution">
    <text evidence="7">The sequence shown here is derived from an EMBL/GenBank/DDBJ whole genome shotgun (WGS) entry which is preliminary data.</text>
</comment>
<evidence type="ECO:0000313" key="7">
    <source>
        <dbReference type="EMBL" id="MPM26123.1"/>
    </source>
</evidence>
<dbReference type="AlphaFoldDB" id="A0A644YI11"/>
<keyword evidence="3 5" id="KW-1133">Transmembrane helix</keyword>
<evidence type="ECO:0000256" key="4">
    <source>
        <dbReference type="ARBA" id="ARBA00023136"/>
    </source>
</evidence>
<feature type="transmembrane region" description="Helical" evidence="5">
    <location>
        <begin position="105"/>
        <end position="127"/>
    </location>
</feature>
<dbReference type="PANTHER" id="PTHR11662">
    <property type="entry name" value="SOLUTE CARRIER FAMILY 17"/>
    <property type="match status" value="1"/>
</dbReference>
<protein>
    <submittedName>
        <fullName evidence="7">Putative sulfoacetate transporter SauU</fullName>
    </submittedName>
</protein>
<proteinExistence type="predicted"/>
<evidence type="ECO:0000256" key="2">
    <source>
        <dbReference type="ARBA" id="ARBA00022692"/>
    </source>
</evidence>
<dbReference type="Pfam" id="PF07690">
    <property type="entry name" value="MFS_1"/>
    <property type="match status" value="1"/>
</dbReference>
<sequence>MSTKLGRIASSKLILALLFFGWSIANLNRFSINYAILDIAGEFGLNASLNGLIMSSFFVGYAIMQIPGGLLADKFGAKKVLIFSVTLGAVAAVLTGFSWSLPSLIAFRFISGVATGIFFPTASKTIALSFPTDMQGKAMSVLLVAGAIVAAVSSVLFAWIIDTLGWHVLFYLSGACGIFVLALYLPFFNVSPAVNSQTDHQPESTKENRSPLKQIIRVPMVWAMFTSGFCVSMITWGINSWIPTVLVQVRHLELIQAGKSQIIPLICGVIAMLLCGILIDKMSAEKIRITAIVLSFLASASVYIMYSTPKLALFFLFEGIAVACVTAVYVIINNLIMKRFPPEMTGSAIGFVNFGSQSGSFTAPFAIGLFVDANNGSFTVAFMFLALAAVLSALAFIPKRFYKNETASNDSMPVIKH</sequence>
<name>A0A644YI11_9ZZZZ</name>